<keyword evidence="3" id="KW-1185">Reference proteome</keyword>
<dbReference type="EMBL" id="CAJVPL010001452">
    <property type="protein sequence ID" value="CAG8571915.1"/>
    <property type="molecule type" value="Genomic_DNA"/>
</dbReference>
<reference evidence="2" key="1">
    <citation type="submission" date="2021-06" db="EMBL/GenBank/DDBJ databases">
        <authorList>
            <person name="Kallberg Y."/>
            <person name="Tangrot J."/>
            <person name="Rosling A."/>
        </authorList>
    </citation>
    <scope>NUCLEOTIDE SEQUENCE</scope>
    <source>
        <strain evidence="2">MT106</strain>
    </source>
</reference>
<feature type="compositionally biased region" description="Polar residues" evidence="1">
    <location>
        <begin position="52"/>
        <end position="72"/>
    </location>
</feature>
<dbReference type="Proteomes" id="UP000789831">
    <property type="component" value="Unassembled WGS sequence"/>
</dbReference>
<accession>A0A9N9BPS8</accession>
<proteinExistence type="predicted"/>
<dbReference type="AlphaFoldDB" id="A0A9N9BPS8"/>
<gene>
    <name evidence="2" type="ORF">AGERDE_LOCUS7681</name>
</gene>
<name>A0A9N9BPS8_9GLOM</name>
<feature type="compositionally biased region" description="Low complexity" evidence="1">
    <location>
        <begin position="22"/>
        <end position="44"/>
    </location>
</feature>
<organism evidence="2 3">
    <name type="scientific">Ambispora gerdemannii</name>
    <dbReference type="NCBI Taxonomy" id="144530"/>
    <lineage>
        <taxon>Eukaryota</taxon>
        <taxon>Fungi</taxon>
        <taxon>Fungi incertae sedis</taxon>
        <taxon>Mucoromycota</taxon>
        <taxon>Glomeromycotina</taxon>
        <taxon>Glomeromycetes</taxon>
        <taxon>Archaeosporales</taxon>
        <taxon>Ambisporaceae</taxon>
        <taxon>Ambispora</taxon>
    </lineage>
</organism>
<evidence type="ECO:0000313" key="3">
    <source>
        <dbReference type="Proteomes" id="UP000789831"/>
    </source>
</evidence>
<evidence type="ECO:0000313" key="2">
    <source>
        <dbReference type="EMBL" id="CAG8571915.1"/>
    </source>
</evidence>
<comment type="caution">
    <text evidence="2">The sequence shown here is derived from an EMBL/GenBank/DDBJ whole genome shotgun (WGS) entry which is preliminary data.</text>
</comment>
<protein>
    <submittedName>
        <fullName evidence="2">3985_t:CDS:1</fullName>
    </submittedName>
</protein>
<evidence type="ECO:0000256" key="1">
    <source>
        <dbReference type="SAM" id="MobiDB-lite"/>
    </source>
</evidence>
<feature type="region of interest" description="Disordered" evidence="1">
    <location>
        <begin position="1"/>
        <end position="72"/>
    </location>
</feature>
<sequence>MQRPHEEGTTPPPPYTLVDHLNTSTSSSTAAPNNASTTLNSTNNQNRPGGDNTLNTTPQYHSQNPYPATAISTDPDYRLAQKLQDEEFALWVDQNPDEPFLSRGILAGESSTSILPTSHHQRALPPIPEHYTCNYHHSHQNSGGAGAHHSSYYGSLSQGTTGNYYSSAQSHPFYNAPYYNDQQQQQQQHLAYRHEEEEDNSPGCLTGLYERSVPFILVFLVIWFVSLCSGQLPE</sequence>
<dbReference type="OrthoDB" id="2361677at2759"/>